<protein>
    <recommendedName>
        <fullName evidence="2">Ribosomal protein eL8/eL30/eS12/Gadd45 domain-containing protein</fullName>
    </recommendedName>
</protein>
<gene>
    <name evidence="3" type="ORF">EIN_173740</name>
</gene>
<reference evidence="3 4" key="1">
    <citation type="submission" date="2012-10" db="EMBL/GenBank/DDBJ databases">
        <authorList>
            <person name="Zafar N."/>
            <person name="Inman J."/>
            <person name="Hall N."/>
            <person name="Lorenzi H."/>
            <person name="Caler E."/>
        </authorList>
    </citation>
    <scope>NUCLEOTIDE SEQUENCE [LARGE SCALE GENOMIC DNA]</scope>
    <source>
        <strain evidence="3 4">IP1</strain>
    </source>
</reference>
<dbReference type="VEuPathDB" id="AmoebaDB:EIN_173740"/>
<dbReference type="KEGG" id="eiv:EIN_173740"/>
<evidence type="ECO:0000313" key="4">
    <source>
        <dbReference type="Proteomes" id="UP000014680"/>
    </source>
</evidence>
<proteinExistence type="predicted"/>
<evidence type="ECO:0000256" key="1">
    <source>
        <dbReference type="SAM" id="MobiDB-lite"/>
    </source>
</evidence>
<dbReference type="InterPro" id="IPR004038">
    <property type="entry name" value="Ribosomal_eL8/eL30/eS12/Gad45"/>
</dbReference>
<feature type="region of interest" description="Disordered" evidence="1">
    <location>
        <begin position="1"/>
        <end position="33"/>
    </location>
</feature>
<dbReference type="SUPFAM" id="SSF55315">
    <property type="entry name" value="L30e-like"/>
    <property type="match status" value="1"/>
</dbReference>
<dbReference type="InterPro" id="IPR029064">
    <property type="entry name" value="Ribosomal_eL30-like_sf"/>
</dbReference>
<dbReference type="GeneID" id="14883671"/>
<dbReference type="EMBL" id="KB207112">
    <property type="protein sequence ID" value="ELP84699.1"/>
    <property type="molecule type" value="Genomic_DNA"/>
</dbReference>
<dbReference type="Pfam" id="PF01248">
    <property type="entry name" value="Ribosomal_L7Ae"/>
    <property type="match status" value="1"/>
</dbReference>
<organism evidence="3 4">
    <name type="scientific">Entamoeba invadens IP1</name>
    <dbReference type="NCBI Taxonomy" id="370355"/>
    <lineage>
        <taxon>Eukaryota</taxon>
        <taxon>Amoebozoa</taxon>
        <taxon>Evosea</taxon>
        <taxon>Archamoebae</taxon>
        <taxon>Mastigamoebida</taxon>
        <taxon>Entamoebidae</taxon>
        <taxon>Entamoeba</taxon>
    </lineage>
</organism>
<keyword evidence="4" id="KW-1185">Reference proteome</keyword>
<dbReference type="Proteomes" id="UP000014680">
    <property type="component" value="Unassembled WGS sequence"/>
</dbReference>
<dbReference type="RefSeq" id="XP_004184045.1">
    <property type="nucleotide sequence ID" value="XM_004183997.1"/>
</dbReference>
<evidence type="ECO:0000313" key="3">
    <source>
        <dbReference type="EMBL" id="ELP84699.1"/>
    </source>
</evidence>
<dbReference type="Gene3D" id="3.30.1330.30">
    <property type="match status" value="1"/>
</dbReference>
<accession>A0A0A1TW01</accession>
<feature type="domain" description="Ribosomal protein eL8/eL30/eS12/Gadd45" evidence="2">
    <location>
        <begin position="35"/>
        <end position="112"/>
    </location>
</feature>
<dbReference type="AlphaFoldDB" id="A0A0A1TW01"/>
<name>A0A0A1TW01_ENTIV</name>
<evidence type="ECO:0000259" key="2">
    <source>
        <dbReference type="Pfam" id="PF01248"/>
    </source>
</evidence>
<sequence length="141" mass="16153">MSSEQQKTEKKPEEKPTDAIKVEQPTKNENKKEDDIKAVLIEAHEQKCLTKGLKQVLKHLKEKQVKAIFICEDKTDKLQKLFDELKAASKEQNVKMIEIDSPEKLGTWTDFRVKPSKVSKCACVSIGSSIKETEELKRLLQ</sequence>